<feature type="region of interest" description="Disordered" evidence="3">
    <location>
        <begin position="63"/>
        <end position="83"/>
    </location>
</feature>
<organism evidence="6 7">
    <name type="scientific">Phyllosticta paracitricarpa</name>
    <dbReference type="NCBI Taxonomy" id="2016321"/>
    <lineage>
        <taxon>Eukaryota</taxon>
        <taxon>Fungi</taxon>
        <taxon>Dikarya</taxon>
        <taxon>Ascomycota</taxon>
        <taxon>Pezizomycotina</taxon>
        <taxon>Dothideomycetes</taxon>
        <taxon>Dothideomycetes incertae sedis</taxon>
        <taxon>Botryosphaeriales</taxon>
        <taxon>Phyllostictaceae</taxon>
        <taxon>Phyllosticta</taxon>
    </lineage>
</organism>
<protein>
    <submittedName>
        <fullName evidence="6">Component of IIS longevity pathway SMK-1-domain-containing protein</fullName>
    </submittedName>
</protein>
<comment type="subcellular location">
    <subcellularLocation>
        <location evidence="1">Nucleus</location>
    </subcellularLocation>
</comment>
<accession>A0ABR1N772</accession>
<evidence type="ECO:0000256" key="1">
    <source>
        <dbReference type="ARBA" id="ARBA00004123"/>
    </source>
</evidence>
<evidence type="ECO:0000259" key="4">
    <source>
        <dbReference type="Pfam" id="PF04802"/>
    </source>
</evidence>
<reference evidence="6 7" key="1">
    <citation type="submission" date="2024-04" db="EMBL/GenBank/DDBJ databases">
        <title>Phyllosticta paracitricarpa is synonymous to the EU quarantine fungus P. citricarpa based on phylogenomic analyses.</title>
        <authorList>
            <consortium name="Lawrence Berkeley National Laboratory"/>
            <person name="Van ingen-buijs V.A."/>
            <person name="Van westerhoven A.C."/>
            <person name="Haridas S."/>
            <person name="Skiadas P."/>
            <person name="Martin F."/>
            <person name="Groenewald J.Z."/>
            <person name="Crous P.W."/>
            <person name="Seidl M.F."/>
        </authorList>
    </citation>
    <scope>NUCLEOTIDE SEQUENCE [LARGE SCALE GENOMIC DNA]</scope>
    <source>
        <strain evidence="6 7">CBS 141358</strain>
    </source>
</reference>
<dbReference type="InterPro" id="IPR055236">
    <property type="entry name" value="EVH1_PP4R3"/>
</dbReference>
<feature type="region of interest" description="Disordered" evidence="3">
    <location>
        <begin position="670"/>
        <end position="878"/>
    </location>
</feature>
<dbReference type="EMBL" id="JBBPBF010000015">
    <property type="protein sequence ID" value="KAK7611061.1"/>
    <property type="molecule type" value="Genomic_DNA"/>
</dbReference>
<evidence type="ECO:0000313" key="6">
    <source>
        <dbReference type="EMBL" id="KAK7611061.1"/>
    </source>
</evidence>
<dbReference type="PANTHER" id="PTHR23318">
    <property type="entry name" value="ATP SYNTHASE GAMMA-RELATED"/>
    <property type="match status" value="1"/>
</dbReference>
<dbReference type="InterPro" id="IPR011993">
    <property type="entry name" value="PH-like_dom_sf"/>
</dbReference>
<keyword evidence="2" id="KW-0539">Nucleus</keyword>
<dbReference type="Pfam" id="PF04802">
    <property type="entry name" value="PP4R3"/>
    <property type="match status" value="1"/>
</dbReference>
<dbReference type="PANTHER" id="PTHR23318:SF0">
    <property type="entry name" value="SERINE_THREONINE-PROTEIN PHOSPHATASE 4 REGULATORY SUBUNIT 3"/>
    <property type="match status" value="1"/>
</dbReference>
<dbReference type="InterPro" id="IPR006887">
    <property type="entry name" value="P4R3-like_central_dom"/>
</dbReference>
<feature type="compositionally biased region" description="Acidic residues" evidence="3">
    <location>
        <begin position="741"/>
        <end position="756"/>
    </location>
</feature>
<dbReference type="InterPro" id="IPR051137">
    <property type="entry name" value="PP4R3-like"/>
</dbReference>
<dbReference type="Pfam" id="PF22972">
    <property type="entry name" value="EVH1_PP4R3"/>
    <property type="match status" value="2"/>
</dbReference>
<evidence type="ECO:0000256" key="2">
    <source>
        <dbReference type="ARBA" id="ARBA00023242"/>
    </source>
</evidence>
<feature type="compositionally biased region" description="Gly residues" evidence="3">
    <location>
        <begin position="866"/>
        <end position="875"/>
    </location>
</feature>
<dbReference type="SUPFAM" id="SSF48371">
    <property type="entry name" value="ARM repeat"/>
    <property type="match status" value="1"/>
</dbReference>
<dbReference type="InterPro" id="IPR016024">
    <property type="entry name" value="ARM-type_fold"/>
</dbReference>
<dbReference type="Gene3D" id="2.30.29.30">
    <property type="entry name" value="Pleckstrin-homology domain (PH domain)/Phosphotyrosine-binding domain (PTB)"/>
    <property type="match status" value="1"/>
</dbReference>
<keyword evidence="7" id="KW-1185">Reference proteome</keyword>
<feature type="domain" description="Serine/threonine-protein phosphatase 4 regulatory subunit 3-like central" evidence="4">
    <location>
        <begin position="160"/>
        <end position="665"/>
    </location>
</feature>
<feature type="domain" description="PP4R3 EVH1-like" evidence="5">
    <location>
        <begin position="12"/>
        <end position="72"/>
    </location>
</feature>
<dbReference type="Proteomes" id="UP001367316">
    <property type="component" value="Unassembled WGS sequence"/>
</dbReference>
<name>A0ABR1N772_9PEZI</name>
<feature type="compositionally biased region" description="Gly residues" evidence="3">
    <location>
        <begin position="845"/>
        <end position="854"/>
    </location>
</feature>
<evidence type="ECO:0000313" key="7">
    <source>
        <dbReference type="Proteomes" id="UP001367316"/>
    </source>
</evidence>
<gene>
    <name evidence="6" type="ORF">JOL62DRAFT_611976</name>
</gene>
<proteinExistence type="predicted"/>
<evidence type="ECO:0000256" key="3">
    <source>
        <dbReference type="SAM" id="MobiDB-lite"/>
    </source>
</evidence>
<feature type="compositionally biased region" description="Acidic residues" evidence="3">
    <location>
        <begin position="703"/>
        <end position="719"/>
    </location>
</feature>
<sequence>MAPAAQPPAADRKRVKVYELKNGDWFDRGTGFCTSAMVNDEPRIYVQSEDDPTRVLLETKVTKDDGYQKQQGESLPQPHDVPSIDAETCADTLIVWTEQNGTDMALSFQEADGCGAIWDFVSEVQSRLAALSGADDGLSDDVMDMHPIMLPDPELGNLADIETMIRAASAAPTGRDALARFVMSAGYIPKLVPLVEIAEDLESLEDLHRLCNIMKTLILLNDSAIIEHAVADEVIMGVVGALEYDPDFPTHKANHRQYLADKSRYKEVVKIEDANTKRKIHCTYRLQYLKDVVLARILDDPTFSVLNSLIFFHQVDIVTHLQANAAFLKELFGIFRPEETDMQRKKDAVLLIQQCCTIAKSLQGNSRAQLYSNFLGGGLLNVITFALRNSDAAVRVAGTDILVALIDHDAIMVRSQIFKAINEKTKPLTDTLIELLLVETDLGVKAQMADAIKVLLDPNANHATMETLGRANSEFLAKTRHPAHPIAGTDTFIQNFYDESAKKLFQPLKDLQGRESMDNLTIPQVSLYSHLVEVLCFFIRQHSFRSKYFILSEDLASRVAQLMACPEKHLKLTALKYFRTCIGLHDEFHNRQIIQNRLFEPILNIVFETMPRDNLLNSACLELFEFVKRETIKPIIDHLVENYREKLESITYVPTFQSLILRYEQLNERPEPTAPSSFVTDDSDSGRHPTINGSRLQGLRDMDAEEEAYFNGSDEEDDPPLPSVDMDAKSNGAARTPLVDYPEDDDDDEDAMDVLQDENAPALSTELAGEERAGSTPSTGAPPTPPTSTSPQASPPRQQTPVPSTPPPERLSEKRRREEDDEDELGKLSQQTKRRSSSMSSVGSNLGGGGGGGGRGRRKGSAGQAGRDGGGGPGKGIAIKLAIKTEAKGEGGNE</sequence>
<evidence type="ECO:0000259" key="5">
    <source>
        <dbReference type="Pfam" id="PF22972"/>
    </source>
</evidence>
<feature type="domain" description="PP4R3 EVH1-like" evidence="5">
    <location>
        <begin position="90"/>
        <end position="128"/>
    </location>
</feature>
<comment type="caution">
    <text evidence="6">The sequence shown here is derived from an EMBL/GenBank/DDBJ whole genome shotgun (WGS) entry which is preliminary data.</text>
</comment>
<feature type="compositionally biased region" description="Low complexity" evidence="3">
    <location>
        <begin position="789"/>
        <end position="801"/>
    </location>
</feature>